<keyword evidence="2 4" id="KW-0808">Transferase</keyword>
<evidence type="ECO:0000256" key="2">
    <source>
        <dbReference type="ARBA" id="ARBA00022679"/>
    </source>
</evidence>
<keyword evidence="4" id="KW-0486">Methionine biosynthesis</keyword>
<evidence type="ECO:0000256" key="5">
    <source>
        <dbReference type="PIRSR" id="PIRSR000450-1"/>
    </source>
</evidence>
<evidence type="ECO:0000256" key="1">
    <source>
        <dbReference type="ARBA" id="ARBA00022605"/>
    </source>
</evidence>
<dbReference type="RefSeq" id="WP_132026697.1">
    <property type="nucleotide sequence ID" value="NZ_CP068564.1"/>
</dbReference>
<dbReference type="GO" id="GO:0004414">
    <property type="term" value="F:homoserine O-acetyltransferase activity"/>
    <property type="evidence" value="ECO:0007669"/>
    <property type="project" value="UniProtKB-EC"/>
</dbReference>
<comment type="function">
    <text evidence="4">Transfers an acetyl group from acetyl-CoA to L-homoserine, forming acetyl-L-homoserine.</text>
</comment>
<dbReference type="PANTHER" id="PTHR20919">
    <property type="entry name" value="HOMOSERINE O-SUCCINYLTRANSFERASE"/>
    <property type="match status" value="1"/>
</dbReference>
<feature type="site" description="Important for substrate specificity" evidence="4">
    <location>
        <position position="166"/>
    </location>
</feature>
<dbReference type="PIRSF" id="PIRSF000450">
    <property type="entry name" value="H_ser_succinyltr"/>
    <property type="match status" value="1"/>
</dbReference>
<dbReference type="SUPFAM" id="SSF52317">
    <property type="entry name" value="Class I glutamine amidotransferase-like"/>
    <property type="match status" value="1"/>
</dbReference>
<keyword evidence="1 4" id="KW-0028">Amino-acid biosynthesis</keyword>
<dbReference type="AlphaFoldDB" id="A0A4R3KY81"/>
<dbReference type="Gene3D" id="3.40.50.880">
    <property type="match status" value="1"/>
</dbReference>
<keyword evidence="3 4" id="KW-0012">Acyltransferase</keyword>
<feature type="binding site" evidence="4">
    <location>
        <position position="166"/>
    </location>
    <ligand>
        <name>substrate</name>
    </ligand>
</feature>
<proteinExistence type="inferred from homology"/>
<keyword evidence="7" id="KW-1185">Reference proteome</keyword>
<dbReference type="EMBL" id="SMAE01000004">
    <property type="protein sequence ID" value="TCS90468.1"/>
    <property type="molecule type" value="Genomic_DNA"/>
</dbReference>
<dbReference type="GO" id="GO:0008899">
    <property type="term" value="F:homoserine O-succinyltransferase activity"/>
    <property type="evidence" value="ECO:0007669"/>
    <property type="project" value="UniProtKB-UniRule"/>
</dbReference>
<evidence type="ECO:0000313" key="6">
    <source>
        <dbReference type="EMBL" id="TCS90468.1"/>
    </source>
</evidence>
<feature type="active site" description="Proton acceptor" evidence="4">
    <location>
        <position position="210"/>
    </location>
</feature>
<comment type="similarity">
    <text evidence="4">Belongs to the MetA family.</text>
</comment>
<organism evidence="6 7">
    <name type="scientific">Keratinibaculum paraultunense</name>
    <dbReference type="NCBI Taxonomy" id="1278232"/>
    <lineage>
        <taxon>Bacteria</taxon>
        <taxon>Bacillati</taxon>
        <taxon>Bacillota</taxon>
        <taxon>Tissierellia</taxon>
        <taxon>Tissierellales</taxon>
        <taxon>Tepidimicrobiaceae</taxon>
        <taxon>Keratinibaculum</taxon>
    </lineage>
</organism>
<dbReference type="InterPro" id="IPR033752">
    <property type="entry name" value="MetA_family"/>
</dbReference>
<dbReference type="GO" id="GO:0005737">
    <property type="term" value="C:cytoplasm"/>
    <property type="evidence" value="ECO:0007669"/>
    <property type="project" value="UniProtKB-SubCell"/>
</dbReference>
<feature type="site" description="Important for acyl-CoA specificity" evidence="4">
    <location>
        <position position="85"/>
    </location>
</feature>
<dbReference type="Proteomes" id="UP000294567">
    <property type="component" value="Unassembled WGS sequence"/>
</dbReference>
<dbReference type="HAMAP" id="MF_00295">
    <property type="entry name" value="MetA_acyltransf"/>
    <property type="match status" value="1"/>
</dbReference>
<dbReference type="OrthoDB" id="9772423at2"/>
<reference evidence="6 7" key="1">
    <citation type="submission" date="2019-03" db="EMBL/GenBank/DDBJ databases">
        <title>Genomic Encyclopedia of Type Strains, Phase IV (KMG-IV): sequencing the most valuable type-strain genomes for metagenomic binning, comparative biology and taxonomic classification.</title>
        <authorList>
            <person name="Goeker M."/>
        </authorList>
    </citation>
    <scope>NUCLEOTIDE SEQUENCE [LARGE SCALE GENOMIC DNA]</scope>
    <source>
        <strain evidence="6 7">DSM 26752</strain>
    </source>
</reference>
<keyword evidence="4" id="KW-0963">Cytoplasm</keyword>
<accession>A0A4R3KY81</accession>
<comment type="catalytic activity">
    <reaction evidence="4">
        <text>L-homoserine + acetyl-CoA = O-acetyl-L-homoserine + CoA</text>
        <dbReference type="Rhea" id="RHEA:13701"/>
        <dbReference type="ChEBI" id="CHEBI:57287"/>
        <dbReference type="ChEBI" id="CHEBI:57288"/>
        <dbReference type="ChEBI" id="CHEBI:57476"/>
        <dbReference type="ChEBI" id="CHEBI:57716"/>
        <dbReference type="EC" id="2.3.1.31"/>
    </reaction>
</comment>
<dbReference type="EC" id="2.3.1.31" evidence="4"/>
<gene>
    <name evidence="4" type="primary">metAA</name>
    <name evidence="6" type="ORF">EDD65_1046</name>
</gene>
<feature type="active site" evidence="4">
    <location>
        <position position="212"/>
    </location>
</feature>
<comment type="caution">
    <text evidence="6">The sequence shown here is derived from an EMBL/GenBank/DDBJ whole genome shotgun (WGS) entry which is preliminary data.</text>
</comment>
<comment type="caution">
    <text evidence="4">Lacks conserved residue(s) required for the propagation of feature annotation.</text>
</comment>
<name>A0A4R3KY81_9FIRM</name>
<comment type="subcellular location">
    <subcellularLocation>
        <location evidence="4">Cytoplasm</location>
    </subcellularLocation>
</comment>
<evidence type="ECO:0000313" key="7">
    <source>
        <dbReference type="Proteomes" id="UP000294567"/>
    </source>
</evidence>
<comment type="pathway">
    <text evidence="4">Amino-acid biosynthesis; L-methionine biosynthesis via de novo pathway; O-acetyl-L-homoserine from L-homoserine: step 1/1.</text>
</comment>
<feature type="active site" description="Acyl-thioester intermediate" evidence="4 5">
    <location>
        <position position="116"/>
    </location>
</feature>
<sequence length="274" mass="32675">MDFKDEIKVPNIGILNLMPNKIETEKQFFTIFSEILIEVNLHFFRLETYIPKNCDIEYLKENYITFNDIDENFLDGLIITGAPLELKEFHQVKYWEELKSIMEFSKNNIKSTIYICWGALAGLYHHYNIPKNNVNNKIFGIFPHYIVRKDHKLLKGFDDEFLVPHSRYFSIHEKHIKGYEDKLDILATNDEIGAFLIASKDLKEIYLTGHFEYDRDTLKKEYKRDIILGKSINIPKNYFDDEVDEVPKMKWKAHRILFFTNWVLECLLRKGECK</sequence>
<evidence type="ECO:0000256" key="4">
    <source>
        <dbReference type="HAMAP-Rule" id="MF_00295"/>
    </source>
</evidence>
<dbReference type="CDD" id="cd03131">
    <property type="entry name" value="GATase1_HTS"/>
    <property type="match status" value="1"/>
</dbReference>
<evidence type="ECO:0000256" key="3">
    <source>
        <dbReference type="ARBA" id="ARBA00023315"/>
    </source>
</evidence>
<dbReference type="InterPro" id="IPR029062">
    <property type="entry name" value="Class_I_gatase-like"/>
</dbReference>
<feature type="binding site" evidence="4">
    <location>
        <position position="224"/>
    </location>
    <ligand>
        <name>substrate</name>
    </ligand>
</feature>
<dbReference type="PANTHER" id="PTHR20919:SF0">
    <property type="entry name" value="HOMOSERINE O-SUCCINYLTRANSFERASE"/>
    <property type="match status" value="1"/>
</dbReference>
<dbReference type="GO" id="GO:0009086">
    <property type="term" value="P:methionine biosynthetic process"/>
    <property type="evidence" value="ECO:0007669"/>
    <property type="project" value="UniProtKB-UniRule"/>
</dbReference>
<dbReference type="Pfam" id="PF04204">
    <property type="entry name" value="HTS"/>
    <property type="match status" value="1"/>
</dbReference>
<feature type="binding site" evidence="4">
    <location>
        <position position="137"/>
    </location>
    <ligand>
        <name>substrate</name>
    </ligand>
</feature>
<protein>
    <recommendedName>
        <fullName evidence="4">Homoserine O-acetyltransferase</fullName>
        <shortName evidence="4">HAT</shortName>
        <ecNumber evidence="4">2.3.1.31</ecNumber>
    </recommendedName>
    <alternativeName>
        <fullName evidence="4">Homoserine transacetylase</fullName>
        <shortName evidence="4">HTA</shortName>
    </alternativeName>
</protein>
<dbReference type="UniPathway" id="UPA00051">
    <property type="reaction ID" value="UER00074"/>
</dbReference>